<dbReference type="Gene3D" id="3.30.1460.30">
    <property type="entry name" value="YgaC/TfoX-N like chaperone"/>
    <property type="match status" value="1"/>
</dbReference>
<sequence>MATDADFIAYVLDQAALPGLGHRRMFGEYALYLEGRVVGFACDNQLFLKPTEAARALLDTPREGQPWPGARPHWLLADELEDRLLLQRLLRETAAALPLPAPKTPRRKGAATAKA</sequence>
<feature type="domain" description="TfoX N-terminal" evidence="1">
    <location>
        <begin position="17"/>
        <end position="95"/>
    </location>
</feature>
<protein>
    <submittedName>
        <fullName evidence="2">TfoX/Sxy family protein</fullName>
    </submittedName>
</protein>
<comment type="caution">
    <text evidence="2">The sequence shown here is derived from an EMBL/GenBank/DDBJ whole genome shotgun (WGS) entry which is preliminary data.</text>
</comment>
<proteinExistence type="predicted"/>
<keyword evidence="3" id="KW-1185">Reference proteome</keyword>
<name>A0ABU9BB61_9BURK</name>
<dbReference type="RefSeq" id="WP_341374916.1">
    <property type="nucleotide sequence ID" value="NZ_JBBUTF010000012.1"/>
</dbReference>
<evidence type="ECO:0000259" key="1">
    <source>
        <dbReference type="Pfam" id="PF04993"/>
    </source>
</evidence>
<dbReference type="SUPFAM" id="SSF159894">
    <property type="entry name" value="YgaC/TfoX-N like"/>
    <property type="match status" value="1"/>
</dbReference>
<dbReference type="InterPro" id="IPR007076">
    <property type="entry name" value="TfoX_N"/>
</dbReference>
<dbReference type="Proteomes" id="UP001368500">
    <property type="component" value="Unassembled WGS sequence"/>
</dbReference>
<accession>A0ABU9BB61</accession>
<dbReference type="Pfam" id="PF04993">
    <property type="entry name" value="TfoX_N"/>
    <property type="match status" value="1"/>
</dbReference>
<gene>
    <name evidence="2" type="ORF">AACH11_14330</name>
</gene>
<evidence type="ECO:0000313" key="2">
    <source>
        <dbReference type="EMBL" id="MEK8027142.1"/>
    </source>
</evidence>
<evidence type="ECO:0000313" key="3">
    <source>
        <dbReference type="Proteomes" id="UP001368500"/>
    </source>
</evidence>
<reference evidence="2 3" key="1">
    <citation type="submission" date="2024-04" db="EMBL/GenBank/DDBJ databases">
        <title>Novel species of the genus Ideonella isolated from streams.</title>
        <authorList>
            <person name="Lu H."/>
        </authorList>
    </citation>
    <scope>NUCLEOTIDE SEQUENCE [LARGE SCALE GENOMIC DNA]</scope>
    <source>
        <strain evidence="2 3">BYS139W</strain>
    </source>
</reference>
<dbReference type="EMBL" id="JBBUTF010000012">
    <property type="protein sequence ID" value="MEK8027142.1"/>
    <property type="molecule type" value="Genomic_DNA"/>
</dbReference>
<organism evidence="2 3">
    <name type="scientific">Pseudaquabacterium rugosum</name>
    <dbReference type="NCBI Taxonomy" id="2984194"/>
    <lineage>
        <taxon>Bacteria</taxon>
        <taxon>Pseudomonadati</taxon>
        <taxon>Pseudomonadota</taxon>
        <taxon>Betaproteobacteria</taxon>
        <taxon>Burkholderiales</taxon>
        <taxon>Sphaerotilaceae</taxon>
        <taxon>Pseudaquabacterium</taxon>
    </lineage>
</organism>